<protein>
    <submittedName>
        <fullName evidence="1">Uncharacterized protein</fullName>
    </submittedName>
</protein>
<proteinExistence type="predicted"/>
<organism evidence="1 2">
    <name type="scientific">Colocasia esculenta</name>
    <name type="common">Wild taro</name>
    <name type="synonym">Arum esculentum</name>
    <dbReference type="NCBI Taxonomy" id="4460"/>
    <lineage>
        <taxon>Eukaryota</taxon>
        <taxon>Viridiplantae</taxon>
        <taxon>Streptophyta</taxon>
        <taxon>Embryophyta</taxon>
        <taxon>Tracheophyta</taxon>
        <taxon>Spermatophyta</taxon>
        <taxon>Magnoliopsida</taxon>
        <taxon>Liliopsida</taxon>
        <taxon>Araceae</taxon>
        <taxon>Aroideae</taxon>
        <taxon>Colocasieae</taxon>
        <taxon>Colocasia</taxon>
    </lineage>
</organism>
<dbReference type="Proteomes" id="UP000652761">
    <property type="component" value="Unassembled WGS sequence"/>
</dbReference>
<name>A0A843U6H8_COLES</name>
<keyword evidence="2" id="KW-1185">Reference proteome</keyword>
<dbReference type="AlphaFoldDB" id="A0A843U6H8"/>
<comment type="caution">
    <text evidence="1">The sequence shown here is derived from an EMBL/GenBank/DDBJ whole genome shotgun (WGS) entry which is preliminary data.</text>
</comment>
<sequence>MVAFGDFRSDSLDYANRWRSPHAEPPIHSDRKSCSTRCEISSPVATPSITRIAGGAHTRSRPVTAIVSRVQLDARTPPQFIPTPSAKELGITFRTSIGIAYVTTIRNGNPETVDKALVSRNSVPGPKFPPERVY</sequence>
<dbReference type="EMBL" id="NMUH01000328">
    <property type="protein sequence ID" value="MQL77043.1"/>
    <property type="molecule type" value="Genomic_DNA"/>
</dbReference>
<evidence type="ECO:0000313" key="1">
    <source>
        <dbReference type="EMBL" id="MQL77043.1"/>
    </source>
</evidence>
<accession>A0A843U6H8</accession>
<evidence type="ECO:0000313" key="2">
    <source>
        <dbReference type="Proteomes" id="UP000652761"/>
    </source>
</evidence>
<reference evidence="1" key="1">
    <citation type="submission" date="2017-07" db="EMBL/GenBank/DDBJ databases">
        <title>Taro Niue Genome Assembly and Annotation.</title>
        <authorList>
            <person name="Atibalentja N."/>
            <person name="Keating K."/>
            <person name="Fields C.J."/>
        </authorList>
    </citation>
    <scope>NUCLEOTIDE SEQUENCE</scope>
    <source>
        <strain evidence="1">Niue_2</strain>
        <tissue evidence="1">Leaf</tissue>
    </source>
</reference>
<gene>
    <name evidence="1" type="ORF">Taro_009450</name>
</gene>